<dbReference type="Proteomes" id="UP001605036">
    <property type="component" value="Unassembled WGS sequence"/>
</dbReference>
<evidence type="ECO:0000256" key="3">
    <source>
        <dbReference type="ARBA" id="ARBA00023295"/>
    </source>
</evidence>
<protein>
    <recommendedName>
        <fullName evidence="8">Glucan endo-1,3-beta-D-glucosidase</fullName>
    </recommendedName>
</protein>
<dbReference type="PANTHER" id="PTHR32227">
    <property type="entry name" value="GLUCAN ENDO-1,3-BETA-GLUCOSIDASE BG1-RELATED-RELATED"/>
    <property type="match status" value="1"/>
</dbReference>
<sequence>MGGTIGINFGQDSDELKSPDEIVEFLLRNNLKKIRLYHTYRETMQAFQGKGIELILSIPNNNLKGSGNEVTLTGDDDLIRQTLPAMQNMRRALDKKGYNHIRVSTPLAMDILSDSWPPSAGTFKNVHAGFEFMRPVLEFLQSTRSTFLINAYPFFSYRDNRSVINLDNALLQPSASDVRDDRTGHIYRNLLFQQLDAVIAAMGRLGYPDLPLIISETGWPSQGRDYDFATARNAQIYNQNLINIAAKGRGTPMRPGWKIEAYLFALFNENRKGGPAIERNFGLFRPTDLSPVYGLNFLC</sequence>
<dbReference type="InterPro" id="IPR044965">
    <property type="entry name" value="Glyco_hydro_17_plant"/>
</dbReference>
<evidence type="ECO:0000256" key="2">
    <source>
        <dbReference type="ARBA" id="ARBA00022801"/>
    </source>
</evidence>
<dbReference type="PROSITE" id="PS00587">
    <property type="entry name" value="GLYCOSYL_HYDROL_F17"/>
    <property type="match status" value="1"/>
</dbReference>
<dbReference type="Gene3D" id="3.20.20.80">
    <property type="entry name" value="Glycosidases"/>
    <property type="match status" value="2"/>
</dbReference>
<accession>A0ABD1XYK8</accession>
<evidence type="ECO:0000256" key="5">
    <source>
        <dbReference type="RuleBase" id="RU004336"/>
    </source>
</evidence>
<dbReference type="Pfam" id="PF00332">
    <property type="entry name" value="Glyco_hydro_17"/>
    <property type="match status" value="2"/>
</dbReference>
<evidence type="ECO:0000256" key="1">
    <source>
        <dbReference type="ARBA" id="ARBA00008773"/>
    </source>
</evidence>
<dbReference type="InterPro" id="IPR017853">
    <property type="entry name" value="GH"/>
</dbReference>
<dbReference type="InterPro" id="IPR000490">
    <property type="entry name" value="Glyco_hydro_17"/>
</dbReference>
<dbReference type="EMBL" id="JBHFFA010000007">
    <property type="protein sequence ID" value="KAL2614046.1"/>
    <property type="molecule type" value="Genomic_DNA"/>
</dbReference>
<proteinExistence type="inferred from homology"/>
<evidence type="ECO:0000256" key="4">
    <source>
        <dbReference type="RuleBase" id="RU004335"/>
    </source>
</evidence>
<name>A0ABD1XYK8_9MARC</name>
<comment type="caution">
    <text evidence="6">The sequence shown here is derived from an EMBL/GenBank/DDBJ whole genome shotgun (WGS) entry which is preliminary data.</text>
</comment>
<gene>
    <name evidence="6" type="ORF">R1flu_025738</name>
</gene>
<comment type="similarity">
    <text evidence="1 4">Belongs to the glycosyl hydrolase 17 family.</text>
</comment>
<evidence type="ECO:0000313" key="6">
    <source>
        <dbReference type="EMBL" id="KAL2614046.1"/>
    </source>
</evidence>
<reference evidence="6 7" key="1">
    <citation type="submission" date="2024-09" db="EMBL/GenBank/DDBJ databases">
        <title>Chromosome-scale assembly of Riccia fluitans.</title>
        <authorList>
            <person name="Paukszto L."/>
            <person name="Sawicki J."/>
            <person name="Karawczyk K."/>
            <person name="Piernik-Szablinska J."/>
            <person name="Szczecinska M."/>
            <person name="Mazdziarz M."/>
        </authorList>
    </citation>
    <scope>NUCLEOTIDE SEQUENCE [LARGE SCALE GENOMIC DNA]</scope>
    <source>
        <strain evidence="6">Rf_01</strain>
        <tissue evidence="6">Aerial parts of the thallus</tissue>
    </source>
</reference>
<organism evidence="6 7">
    <name type="scientific">Riccia fluitans</name>
    <dbReference type="NCBI Taxonomy" id="41844"/>
    <lineage>
        <taxon>Eukaryota</taxon>
        <taxon>Viridiplantae</taxon>
        <taxon>Streptophyta</taxon>
        <taxon>Embryophyta</taxon>
        <taxon>Marchantiophyta</taxon>
        <taxon>Marchantiopsida</taxon>
        <taxon>Marchantiidae</taxon>
        <taxon>Marchantiales</taxon>
        <taxon>Ricciaceae</taxon>
        <taxon>Riccia</taxon>
    </lineage>
</organism>
<dbReference type="GO" id="GO:0016798">
    <property type="term" value="F:hydrolase activity, acting on glycosyl bonds"/>
    <property type="evidence" value="ECO:0007669"/>
    <property type="project" value="UniProtKB-KW"/>
</dbReference>
<keyword evidence="3 5" id="KW-0326">Glycosidase</keyword>
<keyword evidence="7" id="KW-1185">Reference proteome</keyword>
<dbReference type="AlphaFoldDB" id="A0ABD1XYK8"/>
<dbReference type="SUPFAM" id="SSF51445">
    <property type="entry name" value="(Trans)glycosidases"/>
    <property type="match status" value="1"/>
</dbReference>
<evidence type="ECO:0000313" key="7">
    <source>
        <dbReference type="Proteomes" id="UP001605036"/>
    </source>
</evidence>
<keyword evidence="2 5" id="KW-0378">Hydrolase</keyword>
<evidence type="ECO:0008006" key="8">
    <source>
        <dbReference type="Google" id="ProtNLM"/>
    </source>
</evidence>